<accession>A0ABS2MFP5</accession>
<dbReference type="RefSeq" id="WP_193667384.1">
    <property type="nucleotide sequence ID" value="NZ_JACDTV010000002.1"/>
</dbReference>
<keyword evidence="3" id="KW-1185">Reference proteome</keyword>
<protein>
    <submittedName>
        <fullName evidence="2">Uncharacterized protein</fullName>
    </submittedName>
</protein>
<dbReference type="Pfam" id="PF19736">
    <property type="entry name" value="DUF6226"/>
    <property type="match status" value="1"/>
</dbReference>
<proteinExistence type="predicted"/>
<evidence type="ECO:0000256" key="1">
    <source>
        <dbReference type="SAM" id="MobiDB-lite"/>
    </source>
</evidence>
<name>A0ABS2MFP5_9ACTN</name>
<dbReference type="Proteomes" id="UP000732378">
    <property type="component" value="Unassembled WGS sequence"/>
</dbReference>
<gene>
    <name evidence="2" type="ORF">JOE61_003799</name>
</gene>
<comment type="caution">
    <text evidence="2">The sequence shown here is derived from an EMBL/GenBank/DDBJ whole genome shotgun (WGS) entry which is preliminary data.</text>
</comment>
<evidence type="ECO:0000313" key="3">
    <source>
        <dbReference type="Proteomes" id="UP000732378"/>
    </source>
</evidence>
<evidence type="ECO:0000313" key="2">
    <source>
        <dbReference type="EMBL" id="MBM7509985.1"/>
    </source>
</evidence>
<sequence length="223" mass="23969">MDETRLLQEVEAHFAVTAASTPGWASPHPDREPLDEEYSRVSDPAKWRIEGARALAWTLALTELGVASREGVAPSDIAVPGRRGWRVVPRAAGALPLRVVGDASVDDLLVDVDLRAGEPPVGVLETDCHCDACDSGSADLLEVHDRAWLDVVGGELVHLEAPGRTATGGREGWSGSWDGRSTGETRAEQRAESEAIAHDLDAVRRGCAPRPLWQRVVHGAPWT</sequence>
<dbReference type="InterPro" id="IPR045773">
    <property type="entry name" value="DUF6226"/>
</dbReference>
<feature type="region of interest" description="Disordered" evidence="1">
    <location>
        <begin position="163"/>
        <end position="186"/>
    </location>
</feature>
<dbReference type="EMBL" id="JAFBBZ010000001">
    <property type="protein sequence ID" value="MBM7509985.1"/>
    <property type="molecule type" value="Genomic_DNA"/>
</dbReference>
<organism evidence="2 3">
    <name type="scientific">Nocardioides salarius</name>
    <dbReference type="NCBI Taxonomy" id="374513"/>
    <lineage>
        <taxon>Bacteria</taxon>
        <taxon>Bacillati</taxon>
        <taxon>Actinomycetota</taxon>
        <taxon>Actinomycetes</taxon>
        <taxon>Propionibacteriales</taxon>
        <taxon>Nocardioidaceae</taxon>
        <taxon>Nocardioides</taxon>
    </lineage>
</organism>
<reference evidence="2 3" key="1">
    <citation type="submission" date="2021-01" db="EMBL/GenBank/DDBJ databases">
        <title>Sequencing the genomes of 1000 actinobacteria strains.</title>
        <authorList>
            <person name="Klenk H.-P."/>
        </authorList>
    </citation>
    <scope>NUCLEOTIDE SEQUENCE [LARGE SCALE GENOMIC DNA]</scope>
    <source>
        <strain evidence="2 3">DSM 18239</strain>
    </source>
</reference>